<dbReference type="InterPro" id="IPR036774">
    <property type="entry name" value="ERV/ALR_sulphydryl_oxid_sf"/>
</dbReference>
<protein>
    <recommendedName>
        <fullName evidence="7">Sulfhydryl oxidase</fullName>
        <ecNumber evidence="7">1.8.3.2</ecNumber>
    </recommendedName>
</protein>
<comment type="cofactor">
    <cofactor evidence="1 7">
        <name>FAD</name>
        <dbReference type="ChEBI" id="CHEBI:57692"/>
    </cofactor>
</comment>
<gene>
    <name evidence="9" type="ORF">CCFV1_ORF010</name>
</gene>
<accession>A0ABC8QK22</accession>
<organism evidence="9 10">
    <name type="scientific">Cotesia congregata filamentous virus 1</name>
    <dbReference type="NCBI Taxonomy" id="3064291"/>
    <lineage>
        <taxon>Viruses</taxon>
        <taxon>Viruses incertae sedis</taxon>
        <taxon>Naldaviricetes</taxon>
        <taxon>Lefavirales</taxon>
        <taxon>Filamentoviridae</taxon>
        <taxon>Betafilamentovirus</taxon>
        <taxon>Betafilamentovirus cocongregatae</taxon>
    </lineage>
</organism>
<evidence type="ECO:0000256" key="7">
    <source>
        <dbReference type="RuleBase" id="RU371123"/>
    </source>
</evidence>
<keyword evidence="3 7" id="KW-0274">FAD</keyword>
<sequence length="263" mass="30679">MNNSAAISTELSATLNIDAVHYAALAATYIRSRVIFKEKFKKKHPEVYTFYSVAYEVLFNLLNDAFPPPPTVSYDWRRFVEAVCVENGESNFLKFQRAVKRYSSPEGRVKFYNILTETAFNKYVVMWRVFASPHLWIVVHKLAYKAESKGSDFKKSLLFFIFNLDRFIDCPTCAHHFQVEGKAVIFYDLINGLKIDKIMLKFHNYLNHLKAINRADGQTIQETIFKTYLESDKKITHLVDEVYKNSTYPQQLQSFANLYTDNK</sequence>
<evidence type="ECO:0000256" key="6">
    <source>
        <dbReference type="ARBA" id="ARBA00048864"/>
    </source>
</evidence>
<dbReference type="PROSITE" id="PS51324">
    <property type="entry name" value="ERV_ALR"/>
    <property type="match status" value="1"/>
</dbReference>
<dbReference type="InterPro" id="IPR017905">
    <property type="entry name" value="ERV/ALR_sulphydryl_oxidase"/>
</dbReference>
<reference evidence="9 10" key="1">
    <citation type="submission" date="2024-01" db="EMBL/GenBank/DDBJ databases">
        <authorList>
            <person name="Guinet B."/>
        </authorList>
    </citation>
    <scope>NUCLEOTIDE SEQUENCE [LARGE SCALE GENOMIC DNA]</scope>
</reference>
<evidence type="ECO:0000256" key="4">
    <source>
        <dbReference type="ARBA" id="ARBA00023002"/>
    </source>
</evidence>
<evidence type="ECO:0000256" key="3">
    <source>
        <dbReference type="ARBA" id="ARBA00022827"/>
    </source>
</evidence>
<keyword evidence="10" id="KW-1185">Reference proteome</keyword>
<dbReference type="EC" id="1.8.3.2" evidence="7"/>
<evidence type="ECO:0000313" key="10">
    <source>
        <dbReference type="Proteomes" id="UP001642380"/>
    </source>
</evidence>
<evidence type="ECO:0000256" key="2">
    <source>
        <dbReference type="ARBA" id="ARBA00022630"/>
    </source>
</evidence>
<comment type="catalytic activity">
    <reaction evidence="6 7">
        <text>2 R'C(R)SH + O2 = R'C(R)S-S(R)CR' + H2O2</text>
        <dbReference type="Rhea" id="RHEA:17357"/>
        <dbReference type="ChEBI" id="CHEBI:15379"/>
        <dbReference type="ChEBI" id="CHEBI:16240"/>
        <dbReference type="ChEBI" id="CHEBI:16520"/>
        <dbReference type="ChEBI" id="CHEBI:17412"/>
        <dbReference type="EC" id="1.8.3.2"/>
    </reaction>
</comment>
<comment type="caution">
    <text evidence="9">The sequence shown here is derived from an EMBL/GenBank/DDBJ whole genome shotgun (WGS) entry which is preliminary data.</text>
</comment>
<dbReference type="Proteomes" id="UP001642380">
    <property type="component" value="Unassembled WGS sequence"/>
</dbReference>
<evidence type="ECO:0000256" key="5">
    <source>
        <dbReference type="ARBA" id="ARBA00023157"/>
    </source>
</evidence>
<proteinExistence type="predicted"/>
<evidence type="ECO:0000256" key="1">
    <source>
        <dbReference type="ARBA" id="ARBA00001974"/>
    </source>
</evidence>
<keyword evidence="5" id="KW-1015">Disulfide bond</keyword>
<dbReference type="SUPFAM" id="SSF69000">
    <property type="entry name" value="FAD-dependent thiol oxidase"/>
    <property type="match status" value="1"/>
</dbReference>
<keyword evidence="2 7" id="KW-0285">Flavoprotein</keyword>
<evidence type="ECO:0000259" key="8">
    <source>
        <dbReference type="PROSITE" id="PS51324"/>
    </source>
</evidence>
<dbReference type="Gene3D" id="1.20.120.310">
    <property type="entry name" value="ERV/ALR sulfhydryl oxidase domain"/>
    <property type="match status" value="1"/>
</dbReference>
<dbReference type="EMBL" id="CAUOPR010000001">
    <property type="protein sequence ID" value="CAJ2002056.1"/>
    <property type="molecule type" value="Genomic_DNA"/>
</dbReference>
<keyword evidence="4 7" id="KW-0560">Oxidoreductase</keyword>
<feature type="domain" description="ERV/ALR sulfhydryl oxidase" evidence="8">
    <location>
        <begin position="118"/>
        <end position="228"/>
    </location>
</feature>
<dbReference type="GO" id="GO:0016972">
    <property type="term" value="F:thiol oxidase activity"/>
    <property type="evidence" value="ECO:0007669"/>
    <property type="project" value="UniProtKB-EC"/>
</dbReference>
<name>A0ABC8QK22_9VIRU</name>
<evidence type="ECO:0000313" key="9">
    <source>
        <dbReference type="EMBL" id="CAJ2002056.1"/>
    </source>
</evidence>